<organism evidence="2 3">
    <name type="scientific">Latimeria chalumnae</name>
    <name type="common">Coelacanth</name>
    <dbReference type="NCBI Taxonomy" id="7897"/>
    <lineage>
        <taxon>Eukaryota</taxon>
        <taxon>Metazoa</taxon>
        <taxon>Chordata</taxon>
        <taxon>Craniata</taxon>
        <taxon>Vertebrata</taxon>
        <taxon>Euteleostomi</taxon>
        <taxon>Coelacanthiformes</taxon>
        <taxon>Coelacanthidae</taxon>
        <taxon>Latimeria</taxon>
    </lineage>
</organism>
<reference evidence="3" key="1">
    <citation type="submission" date="2011-08" db="EMBL/GenBank/DDBJ databases">
        <title>The draft genome of Latimeria chalumnae.</title>
        <authorList>
            <person name="Di Palma F."/>
            <person name="Alfoldi J."/>
            <person name="Johnson J."/>
            <person name="Berlin A."/>
            <person name="Gnerre S."/>
            <person name="Jaffe D."/>
            <person name="MacCallum I."/>
            <person name="Young S."/>
            <person name="Walker B.J."/>
            <person name="Lander E."/>
            <person name="Lindblad-Toh K."/>
        </authorList>
    </citation>
    <scope>NUCLEOTIDE SEQUENCE [LARGE SCALE GENOMIC DNA]</scope>
    <source>
        <strain evidence="3">Wild caught</strain>
    </source>
</reference>
<dbReference type="AlphaFoldDB" id="H3AYE3"/>
<evidence type="ECO:0000313" key="2">
    <source>
        <dbReference type="Ensembl" id="ENSLACP00000014664.1"/>
    </source>
</evidence>
<dbReference type="EMBL" id="AFYH01107844">
    <property type="status" value="NOT_ANNOTATED_CDS"/>
    <property type="molecule type" value="Genomic_DNA"/>
</dbReference>
<dbReference type="PANTHER" id="PTHR11505">
    <property type="entry name" value="L1 TRANSPOSABLE ELEMENT-RELATED"/>
    <property type="match status" value="1"/>
</dbReference>
<proteinExistence type="predicted"/>
<dbReference type="Proteomes" id="UP000008672">
    <property type="component" value="Unassembled WGS sequence"/>
</dbReference>
<keyword evidence="3" id="KW-1185">Reference proteome</keyword>
<sequence length="183" mass="20998">TREYSEDEESESNSSKSFKALITEMKEEHNTINKNLQELTFKILNLDMKMDNLARHLDETEKLVGDMENIHRGLNSSIEHLQNKLQTISNKCEHLESGSRQLNVRLMDLPEGEEGRNLTISESNDTFPCGLKTEQVHPSLKSKPNSGKKPRMLIIKLLKFRDQEVILQRATDVGPLPYKNQPV</sequence>
<dbReference type="GeneTree" id="ENSGT00940000164075"/>
<reference evidence="2" key="2">
    <citation type="submission" date="2025-08" db="UniProtKB">
        <authorList>
            <consortium name="Ensembl"/>
        </authorList>
    </citation>
    <scope>IDENTIFICATION</scope>
</reference>
<protein>
    <recommendedName>
        <fullName evidence="4">L1 transposable element RRM domain-containing protein</fullName>
    </recommendedName>
</protein>
<reference evidence="2" key="3">
    <citation type="submission" date="2025-09" db="UniProtKB">
        <authorList>
            <consortium name="Ensembl"/>
        </authorList>
    </citation>
    <scope>IDENTIFICATION</scope>
</reference>
<evidence type="ECO:0000313" key="3">
    <source>
        <dbReference type="Proteomes" id="UP000008672"/>
    </source>
</evidence>
<name>H3AYE3_LATCH</name>
<feature type="coiled-coil region" evidence="1">
    <location>
        <begin position="22"/>
        <end position="98"/>
    </location>
</feature>
<evidence type="ECO:0000256" key="1">
    <source>
        <dbReference type="SAM" id="Coils"/>
    </source>
</evidence>
<dbReference type="HOGENOM" id="CLU_1478337_0_0_1"/>
<dbReference type="InterPro" id="IPR004244">
    <property type="entry name" value="Transposase_22"/>
</dbReference>
<dbReference type="Gene3D" id="3.30.70.1820">
    <property type="entry name" value="L1 transposable element, RRM domain"/>
    <property type="match status" value="1"/>
</dbReference>
<dbReference type="InParanoid" id="H3AYE3"/>
<evidence type="ECO:0008006" key="4">
    <source>
        <dbReference type="Google" id="ProtNLM"/>
    </source>
</evidence>
<dbReference type="Ensembl" id="ENSLACT00000014766.1">
    <property type="protein sequence ID" value="ENSLACP00000014664.1"/>
    <property type="gene ID" value="ENSLACG00000012905.1"/>
</dbReference>
<accession>H3AYE3</accession>
<keyword evidence="1" id="KW-0175">Coiled coil</keyword>